<dbReference type="Proteomes" id="UP000559182">
    <property type="component" value="Unassembled WGS sequence"/>
</dbReference>
<reference evidence="3 4" key="1">
    <citation type="submission" date="2020-08" db="EMBL/GenBank/DDBJ databases">
        <title>Sequencing the genomes of 1000 actinobacteria strains.</title>
        <authorList>
            <person name="Klenk H.-P."/>
        </authorList>
    </citation>
    <scope>NUCLEOTIDE SEQUENCE [LARGE SCALE GENOMIC DNA]</scope>
    <source>
        <strain evidence="3 4">DSM 105369</strain>
    </source>
</reference>
<evidence type="ECO:0000313" key="4">
    <source>
        <dbReference type="Proteomes" id="UP000559182"/>
    </source>
</evidence>
<accession>A0A839N5K8</accession>
<dbReference type="EMBL" id="JACHVQ010000001">
    <property type="protein sequence ID" value="MBB2891323.1"/>
    <property type="molecule type" value="Genomic_DNA"/>
</dbReference>
<evidence type="ECO:0000256" key="1">
    <source>
        <dbReference type="SAM" id="Phobius"/>
    </source>
</evidence>
<protein>
    <recommendedName>
        <fullName evidence="2">Low molecular weight protein antigen 6 PH domain-containing protein</fullName>
    </recommendedName>
</protein>
<feature type="transmembrane region" description="Helical" evidence="1">
    <location>
        <begin position="33"/>
        <end position="52"/>
    </location>
</feature>
<organism evidence="3 4">
    <name type="scientific">Flexivirga oryzae</name>
    <dbReference type="NCBI Taxonomy" id="1794944"/>
    <lineage>
        <taxon>Bacteria</taxon>
        <taxon>Bacillati</taxon>
        <taxon>Actinomycetota</taxon>
        <taxon>Actinomycetes</taxon>
        <taxon>Micrococcales</taxon>
        <taxon>Dermacoccaceae</taxon>
        <taxon>Flexivirga</taxon>
    </lineage>
</organism>
<gene>
    <name evidence="3" type="ORF">FHU39_001307</name>
</gene>
<name>A0A839N5K8_9MICO</name>
<dbReference type="RefSeq" id="WP_183319605.1">
    <property type="nucleotide sequence ID" value="NZ_JACHVQ010000001.1"/>
</dbReference>
<comment type="caution">
    <text evidence="3">The sequence shown here is derived from an EMBL/GenBank/DDBJ whole genome shotgun (WGS) entry which is preliminary data.</text>
</comment>
<evidence type="ECO:0000259" key="2">
    <source>
        <dbReference type="Pfam" id="PF10756"/>
    </source>
</evidence>
<proteinExistence type="predicted"/>
<dbReference type="AlphaFoldDB" id="A0A839N5K8"/>
<keyword evidence="1" id="KW-0812">Transmembrane</keyword>
<dbReference type="Pfam" id="PF10756">
    <property type="entry name" value="bPH_6"/>
    <property type="match status" value="1"/>
</dbReference>
<dbReference type="InterPro" id="IPR019692">
    <property type="entry name" value="CFP-6_PH"/>
</dbReference>
<feature type="domain" description="Low molecular weight protein antigen 6 PH" evidence="2">
    <location>
        <begin position="58"/>
        <end position="120"/>
    </location>
</feature>
<evidence type="ECO:0000313" key="3">
    <source>
        <dbReference type="EMBL" id="MBB2891323.1"/>
    </source>
</evidence>
<keyword evidence="4" id="KW-1185">Reference proteome</keyword>
<sequence length="134" mass="14229">MSIGVGIALVVVFVIVALRIPHGGVTGWNTPDSVAMIAFAVAVAAFLLRYAFVHATPTPEGLHVTNLIVSRDLDWAEIVNVQFGNGAPWLTLELSDTETLAVMAVQRSDGAFAEAEAGRLAALVEAHNRPPRDD</sequence>
<keyword evidence="1" id="KW-1133">Transmembrane helix</keyword>
<keyword evidence="1" id="KW-0472">Membrane</keyword>